<evidence type="ECO:0000256" key="4">
    <source>
        <dbReference type="ARBA" id="ARBA00022989"/>
    </source>
</evidence>
<name>A0ABD0WN88_UMBPY</name>
<evidence type="ECO:0000313" key="9">
    <source>
        <dbReference type="EMBL" id="KAL0978339.1"/>
    </source>
</evidence>
<evidence type="ECO:0000256" key="1">
    <source>
        <dbReference type="ARBA" id="ARBA00004370"/>
    </source>
</evidence>
<keyword evidence="5 7" id="KW-0175">Coiled coil</keyword>
<keyword evidence="4 8" id="KW-1133">Transmembrane helix</keyword>
<dbReference type="Proteomes" id="UP001557470">
    <property type="component" value="Unassembled WGS sequence"/>
</dbReference>
<keyword evidence="6 8" id="KW-0472">Membrane</keyword>
<gene>
    <name evidence="9" type="ORF">UPYG_G00169250</name>
</gene>
<evidence type="ECO:0000256" key="5">
    <source>
        <dbReference type="ARBA" id="ARBA00023054"/>
    </source>
</evidence>
<dbReference type="PANTHER" id="PTHR17613">
    <property type="entry name" value="CEREBRAL PROTEIN-11-RELATED"/>
    <property type="match status" value="1"/>
</dbReference>
<dbReference type="PANTHER" id="PTHR17613:SF9">
    <property type="entry name" value="TRANSMEMBRANE AND COILED-COIL DOMAINS PROTEIN 2"/>
    <property type="match status" value="1"/>
</dbReference>
<proteinExistence type="inferred from homology"/>
<evidence type="ECO:0000256" key="6">
    <source>
        <dbReference type="ARBA" id="ARBA00023136"/>
    </source>
</evidence>
<organism evidence="9 10">
    <name type="scientific">Umbra pygmaea</name>
    <name type="common">Eastern mudminnow</name>
    <dbReference type="NCBI Taxonomy" id="75934"/>
    <lineage>
        <taxon>Eukaryota</taxon>
        <taxon>Metazoa</taxon>
        <taxon>Chordata</taxon>
        <taxon>Craniata</taxon>
        <taxon>Vertebrata</taxon>
        <taxon>Euteleostomi</taxon>
        <taxon>Actinopterygii</taxon>
        <taxon>Neopterygii</taxon>
        <taxon>Teleostei</taxon>
        <taxon>Protacanthopterygii</taxon>
        <taxon>Esociformes</taxon>
        <taxon>Umbridae</taxon>
        <taxon>Umbra</taxon>
    </lineage>
</organism>
<feature type="transmembrane region" description="Helical" evidence="8">
    <location>
        <begin position="293"/>
        <end position="316"/>
    </location>
</feature>
<dbReference type="Pfam" id="PF10267">
    <property type="entry name" value="Tmemb_cc2"/>
    <property type="match status" value="1"/>
</dbReference>
<comment type="subcellular location">
    <subcellularLocation>
        <location evidence="1">Membrane</location>
    </subcellularLocation>
</comment>
<dbReference type="InterPro" id="IPR019394">
    <property type="entry name" value="TEX28/TMCC"/>
</dbReference>
<keyword evidence="3 8" id="KW-0812">Transmembrane</keyword>
<reference evidence="9 10" key="1">
    <citation type="submission" date="2024-06" db="EMBL/GenBank/DDBJ databases">
        <authorList>
            <person name="Pan Q."/>
            <person name="Wen M."/>
            <person name="Jouanno E."/>
            <person name="Zahm M."/>
            <person name="Klopp C."/>
            <person name="Cabau C."/>
            <person name="Louis A."/>
            <person name="Berthelot C."/>
            <person name="Parey E."/>
            <person name="Roest Crollius H."/>
            <person name="Montfort J."/>
            <person name="Robinson-Rechavi M."/>
            <person name="Bouchez O."/>
            <person name="Lampietro C."/>
            <person name="Lopez Roques C."/>
            <person name="Donnadieu C."/>
            <person name="Postlethwait J."/>
            <person name="Bobe J."/>
            <person name="Verreycken H."/>
            <person name="Guiguen Y."/>
        </authorList>
    </citation>
    <scope>NUCLEOTIDE SEQUENCE [LARGE SCALE GENOMIC DNA]</scope>
    <source>
        <strain evidence="9">Up_M1</strain>
        <tissue evidence="9">Testis</tissue>
    </source>
</reference>
<accession>A0ABD0WN88</accession>
<dbReference type="GO" id="GO:0016020">
    <property type="term" value="C:membrane"/>
    <property type="evidence" value="ECO:0007669"/>
    <property type="project" value="UniProtKB-SubCell"/>
</dbReference>
<comment type="caution">
    <text evidence="9">The sequence shown here is derived from an EMBL/GenBank/DDBJ whole genome shotgun (WGS) entry which is preliminary data.</text>
</comment>
<feature type="coiled-coil region" evidence="7">
    <location>
        <begin position="6"/>
        <end position="33"/>
    </location>
</feature>
<comment type="similarity">
    <text evidence="2">Belongs to the TEX28 family.</text>
</comment>
<evidence type="ECO:0000313" key="10">
    <source>
        <dbReference type="Proteomes" id="UP001557470"/>
    </source>
</evidence>
<sequence>MFERKNQKSAKTISDLQKQLAQYNKKLKEIQQHSFGRQPKDVQVNMQQWLKDLGASVRAGISSFAGGMVGELSQTAEVAKAKELVILILKKLNKDVIEDRVEGRSVDAPQTSCINLASSPERSSDDVWSSDSVTGCKCVGAQGGGGMLGQDRSDVHQQLGPMETLLEGLQEMKASQVHMEDAIENLTNQLQSNYSYMKHYLLEERFCNELLEEQLNDLTELHHIEIANFIQALLSMEEKVAYQSEESSREIEEAVDLCMNRITNLETQQQQTLQLERVENDIPRALLGKVINVFLALMAVVLVIISNLANFIAPLMNTKARGAANVLLLLLLFIVWKYWDFLDPMRYAYTEVAENFLYDF</sequence>
<evidence type="ECO:0000256" key="8">
    <source>
        <dbReference type="SAM" id="Phobius"/>
    </source>
</evidence>
<dbReference type="AlphaFoldDB" id="A0ABD0WN88"/>
<evidence type="ECO:0000256" key="2">
    <source>
        <dbReference type="ARBA" id="ARBA00008108"/>
    </source>
</evidence>
<keyword evidence="10" id="KW-1185">Reference proteome</keyword>
<evidence type="ECO:0000256" key="7">
    <source>
        <dbReference type="SAM" id="Coils"/>
    </source>
</evidence>
<protein>
    <submittedName>
        <fullName evidence="9">Uncharacterized protein</fullName>
    </submittedName>
</protein>
<feature type="transmembrane region" description="Helical" evidence="8">
    <location>
        <begin position="322"/>
        <end position="339"/>
    </location>
</feature>
<dbReference type="EMBL" id="JAGEUA010000005">
    <property type="protein sequence ID" value="KAL0978339.1"/>
    <property type="molecule type" value="Genomic_DNA"/>
</dbReference>
<evidence type="ECO:0000256" key="3">
    <source>
        <dbReference type="ARBA" id="ARBA00022692"/>
    </source>
</evidence>